<comment type="caution">
    <text evidence="2">The sequence shown here is derived from an EMBL/GenBank/DDBJ whole genome shotgun (WGS) entry which is preliminary data.</text>
</comment>
<sequence length="340" mass="37219">MLTDPTVHTGHVTAAPHPEGEALRVELELAAERLQAATRGLIDGGLLPAPAATASDVWHRVARRVHQEMHHDPGEPCQRCVDWTRAAMAEVQPELAQLAGDVRWLRKTKLQLTQAIDRLVADLAAARARIAAVRTAMAGLDSMAAVLRDERIADATPDQLGELAERFMREHEAMQAALADDAAPAEMDVPGEAAALLDVRVMRAVTSQRDQAVNDLDRVTGERDRLVNEMELMAVEVRQLRNVNGLLEQALDHVGEVFQAKDTGKHGWRCVMCDWLGSGLDSEMAAYQELTRHWSTVDHDGSSAREELAALQARVQELLGPIRPELAETPEQPSAEVVGL</sequence>
<accession>A0A3E0HEJ0</accession>
<reference evidence="2 3" key="1">
    <citation type="submission" date="2018-08" db="EMBL/GenBank/DDBJ databases">
        <title>Genomic Encyclopedia of Archaeal and Bacterial Type Strains, Phase II (KMG-II): from individual species to whole genera.</title>
        <authorList>
            <person name="Goeker M."/>
        </authorList>
    </citation>
    <scope>NUCLEOTIDE SEQUENCE [LARGE SCALE GENOMIC DNA]</scope>
    <source>
        <strain evidence="2 3">DSM 45791</strain>
    </source>
</reference>
<keyword evidence="1" id="KW-0175">Coiled coil</keyword>
<evidence type="ECO:0000313" key="3">
    <source>
        <dbReference type="Proteomes" id="UP000256269"/>
    </source>
</evidence>
<evidence type="ECO:0000313" key="2">
    <source>
        <dbReference type="EMBL" id="REH43617.1"/>
    </source>
</evidence>
<keyword evidence="3" id="KW-1185">Reference proteome</keyword>
<feature type="coiled-coil region" evidence="1">
    <location>
        <begin position="209"/>
        <end position="243"/>
    </location>
</feature>
<name>A0A3E0HEJ0_9PSEU</name>
<proteinExistence type="predicted"/>
<organism evidence="2 3">
    <name type="scientific">Kutzneria buriramensis</name>
    <dbReference type="NCBI Taxonomy" id="1045776"/>
    <lineage>
        <taxon>Bacteria</taxon>
        <taxon>Bacillati</taxon>
        <taxon>Actinomycetota</taxon>
        <taxon>Actinomycetes</taxon>
        <taxon>Pseudonocardiales</taxon>
        <taxon>Pseudonocardiaceae</taxon>
        <taxon>Kutzneria</taxon>
    </lineage>
</organism>
<dbReference type="EMBL" id="QUNO01000009">
    <property type="protein sequence ID" value="REH43617.1"/>
    <property type="molecule type" value="Genomic_DNA"/>
</dbReference>
<dbReference type="AlphaFoldDB" id="A0A3E0HEJ0"/>
<protein>
    <submittedName>
        <fullName evidence="2">Uncharacterized protein</fullName>
    </submittedName>
</protein>
<dbReference type="Proteomes" id="UP000256269">
    <property type="component" value="Unassembled WGS sequence"/>
</dbReference>
<dbReference type="RefSeq" id="WP_116177062.1">
    <property type="nucleotide sequence ID" value="NZ_CP144375.1"/>
</dbReference>
<evidence type="ECO:0000256" key="1">
    <source>
        <dbReference type="SAM" id="Coils"/>
    </source>
</evidence>
<gene>
    <name evidence="2" type="ORF">BCF44_109160</name>
</gene>